<evidence type="ECO:0008006" key="4">
    <source>
        <dbReference type="Google" id="ProtNLM"/>
    </source>
</evidence>
<reference evidence="2" key="2">
    <citation type="submission" date="2023-06" db="EMBL/GenBank/DDBJ databases">
        <authorList>
            <consortium name="Lawrence Berkeley National Laboratory"/>
            <person name="Haridas S."/>
            <person name="Hensen N."/>
            <person name="Bonometti L."/>
            <person name="Westerberg I."/>
            <person name="Brannstrom I.O."/>
            <person name="Guillou S."/>
            <person name="Cros-Aarteil S."/>
            <person name="Calhoun S."/>
            <person name="Kuo A."/>
            <person name="Mondo S."/>
            <person name="Pangilinan J."/>
            <person name="Riley R."/>
            <person name="Labutti K."/>
            <person name="Andreopoulos B."/>
            <person name="Lipzen A."/>
            <person name="Chen C."/>
            <person name="Yanf M."/>
            <person name="Daum C."/>
            <person name="Ng V."/>
            <person name="Clum A."/>
            <person name="Steindorff A."/>
            <person name="Ohm R."/>
            <person name="Martin F."/>
            <person name="Silar P."/>
            <person name="Natvig D."/>
            <person name="Lalanne C."/>
            <person name="Gautier V."/>
            <person name="Ament-Velasquez S.L."/>
            <person name="Kruys A."/>
            <person name="Hutchinson M.I."/>
            <person name="Powell A.J."/>
            <person name="Barry K."/>
            <person name="Miller A.N."/>
            <person name="Grigoriev I.V."/>
            <person name="Debuchy R."/>
            <person name="Gladieux P."/>
            <person name="Thoren M.H."/>
            <person name="Johannesson H."/>
        </authorList>
    </citation>
    <scope>NUCLEOTIDE SEQUENCE</scope>
    <source>
        <strain evidence="2">CBS 955.72</strain>
    </source>
</reference>
<keyword evidence="3" id="KW-1185">Reference proteome</keyword>
<dbReference type="AlphaFoldDB" id="A0AAJ0H8G7"/>
<evidence type="ECO:0000256" key="1">
    <source>
        <dbReference type="SAM" id="SignalP"/>
    </source>
</evidence>
<sequence length="167" mass="17716">MLLLTAILATLTTLTPATPLSNRADKCSIPSWTLQSIKATYSGETYTPGNAVLVITKPLTNETESLDCPLLFNSVCQLERTPADPDLRVYLQINMGTASITFNQTWTCETAQAGEGVGPKFVIGSGEFEVHCPDEVTETMTCTGPLGGTVVVNGTVTTVALDLETGE</sequence>
<reference evidence="2" key="1">
    <citation type="journal article" date="2023" name="Mol. Phylogenet. Evol.">
        <title>Genome-scale phylogeny and comparative genomics of the fungal order Sordariales.</title>
        <authorList>
            <person name="Hensen N."/>
            <person name="Bonometti L."/>
            <person name="Westerberg I."/>
            <person name="Brannstrom I.O."/>
            <person name="Guillou S."/>
            <person name="Cros-Aarteil S."/>
            <person name="Calhoun S."/>
            <person name="Haridas S."/>
            <person name="Kuo A."/>
            <person name="Mondo S."/>
            <person name="Pangilinan J."/>
            <person name="Riley R."/>
            <person name="LaButti K."/>
            <person name="Andreopoulos B."/>
            <person name="Lipzen A."/>
            <person name="Chen C."/>
            <person name="Yan M."/>
            <person name="Daum C."/>
            <person name="Ng V."/>
            <person name="Clum A."/>
            <person name="Steindorff A."/>
            <person name="Ohm R.A."/>
            <person name="Martin F."/>
            <person name="Silar P."/>
            <person name="Natvig D.O."/>
            <person name="Lalanne C."/>
            <person name="Gautier V."/>
            <person name="Ament-Velasquez S.L."/>
            <person name="Kruys A."/>
            <person name="Hutchinson M.I."/>
            <person name="Powell A.J."/>
            <person name="Barry K."/>
            <person name="Miller A.N."/>
            <person name="Grigoriev I.V."/>
            <person name="Debuchy R."/>
            <person name="Gladieux P."/>
            <person name="Hiltunen Thoren M."/>
            <person name="Johannesson H."/>
        </authorList>
    </citation>
    <scope>NUCLEOTIDE SEQUENCE</scope>
    <source>
        <strain evidence="2">CBS 955.72</strain>
    </source>
</reference>
<feature type="chain" id="PRO_5042512663" description="AA1-like domain-containing protein" evidence="1">
    <location>
        <begin position="18"/>
        <end position="167"/>
    </location>
</feature>
<comment type="caution">
    <text evidence="2">The sequence shown here is derived from an EMBL/GenBank/DDBJ whole genome shotgun (WGS) entry which is preliminary data.</text>
</comment>
<dbReference type="Proteomes" id="UP001275084">
    <property type="component" value="Unassembled WGS sequence"/>
</dbReference>
<accession>A0AAJ0H8G7</accession>
<gene>
    <name evidence="2" type="ORF">B0T25DRAFT_614465</name>
</gene>
<protein>
    <recommendedName>
        <fullName evidence="4">AA1-like domain-containing protein</fullName>
    </recommendedName>
</protein>
<proteinExistence type="predicted"/>
<evidence type="ECO:0000313" key="3">
    <source>
        <dbReference type="Proteomes" id="UP001275084"/>
    </source>
</evidence>
<dbReference type="EMBL" id="JAUIQD010000007">
    <property type="protein sequence ID" value="KAK3343433.1"/>
    <property type="molecule type" value="Genomic_DNA"/>
</dbReference>
<feature type="signal peptide" evidence="1">
    <location>
        <begin position="1"/>
        <end position="17"/>
    </location>
</feature>
<evidence type="ECO:0000313" key="2">
    <source>
        <dbReference type="EMBL" id="KAK3343433.1"/>
    </source>
</evidence>
<organism evidence="2 3">
    <name type="scientific">Lasiosphaeria hispida</name>
    <dbReference type="NCBI Taxonomy" id="260671"/>
    <lineage>
        <taxon>Eukaryota</taxon>
        <taxon>Fungi</taxon>
        <taxon>Dikarya</taxon>
        <taxon>Ascomycota</taxon>
        <taxon>Pezizomycotina</taxon>
        <taxon>Sordariomycetes</taxon>
        <taxon>Sordariomycetidae</taxon>
        <taxon>Sordariales</taxon>
        <taxon>Lasiosphaeriaceae</taxon>
        <taxon>Lasiosphaeria</taxon>
    </lineage>
</organism>
<keyword evidence="1" id="KW-0732">Signal</keyword>
<name>A0AAJ0H8G7_9PEZI</name>